<proteinExistence type="predicted"/>
<dbReference type="Proteomes" id="UP000298030">
    <property type="component" value="Unassembled WGS sequence"/>
</dbReference>
<comment type="caution">
    <text evidence="1">The sequence shown here is derived from an EMBL/GenBank/DDBJ whole genome shotgun (WGS) entry which is preliminary data.</text>
</comment>
<organism evidence="1 2">
    <name type="scientific">Coprinellus micaceus</name>
    <name type="common">Glistening ink-cap mushroom</name>
    <name type="synonym">Coprinus micaceus</name>
    <dbReference type="NCBI Taxonomy" id="71717"/>
    <lineage>
        <taxon>Eukaryota</taxon>
        <taxon>Fungi</taxon>
        <taxon>Dikarya</taxon>
        <taxon>Basidiomycota</taxon>
        <taxon>Agaricomycotina</taxon>
        <taxon>Agaricomycetes</taxon>
        <taxon>Agaricomycetidae</taxon>
        <taxon>Agaricales</taxon>
        <taxon>Agaricineae</taxon>
        <taxon>Psathyrellaceae</taxon>
        <taxon>Coprinellus</taxon>
    </lineage>
</organism>
<dbReference type="AlphaFoldDB" id="A0A4Y7SP89"/>
<sequence>MLLRPVGTVSAGVGAPFTTFSIVQTKTFRVDWMSPQACTSDGSNGQRVQHGRLKRSYVPSATVPSSVESQIIQHRRPQCSPNDSTVPAMRFLIFPWLTRAGLWPTKYQCFASFLSVTEPCSVEHVEQRMSSRFCDVHNTRPALHQRQRPSF</sequence>
<dbReference type="EMBL" id="QPFP01000076">
    <property type="protein sequence ID" value="TEB23592.1"/>
    <property type="molecule type" value="Genomic_DNA"/>
</dbReference>
<keyword evidence="2" id="KW-1185">Reference proteome</keyword>
<reference evidence="1 2" key="1">
    <citation type="journal article" date="2019" name="Nat. Ecol. Evol.">
        <title>Megaphylogeny resolves global patterns of mushroom evolution.</title>
        <authorList>
            <person name="Varga T."/>
            <person name="Krizsan K."/>
            <person name="Foldi C."/>
            <person name="Dima B."/>
            <person name="Sanchez-Garcia M."/>
            <person name="Sanchez-Ramirez S."/>
            <person name="Szollosi G.J."/>
            <person name="Szarkandi J.G."/>
            <person name="Papp V."/>
            <person name="Albert L."/>
            <person name="Andreopoulos W."/>
            <person name="Angelini C."/>
            <person name="Antonin V."/>
            <person name="Barry K.W."/>
            <person name="Bougher N.L."/>
            <person name="Buchanan P."/>
            <person name="Buyck B."/>
            <person name="Bense V."/>
            <person name="Catcheside P."/>
            <person name="Chovatia M."/>
            <person name="Cooper J."/>
            <person name="Damon W."/>
            <person name="Desjardin D."/>
            <person name="Finy P."/>
            <person name="Geml J."/>
            <person name="Haridas S."/>
            <person name="Hughes K."/>
            <person name="Justo A."/>
            <person name="Karasinski D."/>
            <person name="Kautmanova I."/>
            <person name="Kiss B."/>
            <person name="Kocsube S."/>
            <person name="Kotiranta H."/>
            <person name="LaButti K.M."/>
            <person name="Lechner B.E."/>
            <person name="Liimatainen K."/>
            <person name="Lipzen A."/>
            <person name="Lukacs Z."/>
            <person name="Mihaltcheva S."/>
            <person name="Morgado L.N."/>
            <person name="Niskanen T."/>
            <person name="Noordeloos M.E."/>
            <person name="Ohm R.A."/>
            <person name="Ortiz-Santana B."/>
            <person name="Ovrebo C."/>
            <person name="Racz N."/>
            <person name="Riley R."/>
            <person name="Savchenko A."/>
            <person name="Shiryaev A."/>
            <person name="Soop K."/>
            <person name="Spirin V."/>
            <person name="Szebenyi C."/>
            <person name="Tomsovsky M."/>
            <person name="Tulloss R.E."/>
            <person name="Uehling J."/>
            <person name="Grigoriev I.V."/>
            <person name="Vagvolgyi C."/>
            <person name="Papp T."/>
            <person name="Martin F.M."/>
            <person name="Miettinen O."/>
            <person name="Hibbett D.S."/>
            <person name="Nagy L.G."/>
        </authorList>
    </citation>
    <scope>NUCLEOTIDE SEQUENCE [LARGE SCALE GENOMIC DNA]</scope>
    <source>
        <strain evidence="1 2">FP101781</strain>
    </source>
</reference>
<protein>
    <submittedName>
        <fullName evidence="1">Uncharacterized protein</fullName>
    </submittedName>
</protein>
<accession>A0A4Y7SP89</accession>
<name>A0A4Y7SP89_COPMI</name>
<evidence type="ECO:0000313" key="1">
    <source>
        <dbReference type="EMBL" id="TEB23592.1"/>
    </source>
</evidence>
<evidence type="ECO:0000313" key="2">
    <source>
        <dbReference type="Proteomes" id="UP000298030"/>
    </source>
</evidence>
<gene>
    <name evidence="1" type="ORF">FA13DRAFT_1406846</name>
</gene>